<accession>A0A7W7VBL2</accession>
<protein>
    <submittedName>
        <fullName evidence="2">Uncharacterized protein</fullName>
    </submittedName>
</protein>
<gene>
    <name evidence="2" type="ORF">FHR82_000317</name>
</gene>
<dbReference type="AlphaFoldDB" id="A0A7W7VBL2"/>
<keyword evidence="1" id="KW-0732">Signal</keyword>
<organism evidence="2 3">
    <name type="scientific">Actinophytocola algeriensis</name>
    <dbReference type="NCBI Taxonomy" id="1768010"/>
    <lineage>
        <taxon>Bacteria</taxon>
        <taxon>Bacillati</taxon>
        <taxon>Actinomycetota</taxon>
        <taxon>Actinomycetes</taxon>
        <taxon>Pseudonocardiales</taxon>
        <taxon>Pseudonocardiaceae</taxon>
    </lineage>
</organism>
<evidence type="ECO:0000256" key="1">
    <source>
        <dbReference type="SAM" id="SignalP"/>
    </source>
</evidence>
<keyword evidence="3" id="KW-1185">Reference proteome</keyword>
<proteinExistence type="predicted"/>
<dbReference type="RefSeq" id="WP_184808405.1">
    <property type="nucleotide sequence ID" value="NZ_JACHJQ010000001.1"/>
</dbReference>
<evidence type="ECO:0000313" key="2">
    <source>
        <dbReference type="EMBL" id="MBB4904107.1"/>
    </source>
</evidence>
<dbReference type="Proteomes" id="UP000520767">
    <property type="component" value="Unassembled WGS sequence"/>
</dbReference>
<evidence type="ECO:0000313" key="3">
    <source>
        <dbReference type="Proteomes" id="UP000520767"/>
    </source>
</evidence>
<dbReference type="EMBL" id="JACHJQ010000001">
    <property type="protein sequence ID" value="MBB4904107.1"/>
    <property type="molecule type" value="Genomic_DNA"/>
</dbReference>
<reference evidence="2 3" key="1">
    <citation type="submission" date="2020-08" db="EMBL/GenBank/DDBJ databases">
        <title>Genomic Encyclopedia of Type Strains, Phase III (KMG-III): the genomes of soil and plant-associated and newly described type strains.</title>
        <authorList>
            <person name="Whitman W."/>
        </authorList>
    </citation>
    <scope>NUCLEOTIDE SEQUENCE [LARGE SCALE GENOMIC DNA]</scope>
    <source>
        <strain evidence="2 3">CECT 8960</strain>
    </source>
</reference>
<feature type="signal peptide" evidence="1">
    <location>
        <begin position="1"/>
        <end position="20"/>
    </location>
</feature>
<comment type="caution">
    <text evidence="2">The sequence shown here is derived from an EMBL/GenBank/DDBJ whole genome shotgun (WGS) entry which is preliminary data.</text>
</comment>
<name>A0A7W7VBL2_9PSEU</name>
<dbReference type="PROSITE" id="PS51257">
    <property type="entry name" value="PROKAR_LIPOPROTEIN"/>
    <property type="match status" value="1"/>
</dbReference>
<feature type="chain" id="PRO_5038941679" evidence="1">
    <location>
        <begin position="21"/>
        <end position="126"/>
    </location>
</feature>
<sequence>MSRRLAAIAVLLGGVLAACSGNNPAVHFCDDYGDAVGKLYSAAGDYAVAPDQFHAVAASTMDELSRVRAGAPNDELRRAFDSAYFAMTVFSEDEGLADFLVRTDFAQDDVVKACAESGVELKPDAG</sequence>